<feature type="domain" description="EGF-like" evidence="18">
    <location>
        <begin position="126"/>
        <end position="167"/>
    </location>
</feature>
<protein>
    <recommendedName>
        <fullName evidence="13">Proheparin-binding EGF-like growth factor</fullName>
    </recommendedName>
</protein>
<keyword evidence="9 16" id="KW-1133">Transmembrane helix</keyword>
<evidence type="ECO:0000256" key="11">
    <source>
        <dbReference type="ARBA" id="ARBA00023136"/>
    </source>
</evidence>
<evidence type="ECO:0000256" key="7">
    <source>
        <dbReference type="ARBA" id="ARBA00022692"/>
    </source>
</evidence>
<evidence type="ECO:0000256" key="9">
    <source>
        <dbReference type="ARBA" id="ARBA00022989"/>
    </source>
</evidence>
<evidence type="ECO:0000256" key="2">
    <source>
        <dbReference type="ARBA" id="ARBA00004251"/>
    </source>
</evidence>
<comment type="caution">
    <text evidence="14">Lacks conserved residue(s) required for the propagation of feature annotation.</text>
</comment>
<feature type="transmembrane region" description="Helical" evidence="16">
    <location>
        <begin position="185"/>
        <end position="207"/>
    </location>
</feature>
<keyword evidence="8 17" id="KW-0732">Signal</keyword>
<evidence type="ECO:0000256" key="6">
    <source>
        <dbReference type="ARBA" id="ARBA00022674"/>
    </source>
</evidence>
<keyword evidence="7 16" id="KW-0812">Transmembrane</keyword>
<evidence type="ECO:0000256" key="1">
    <source>
        <dbReference type="ARBA" id="ARBA00004239"/>
    </source>
</evidence>
<evidence type="ECO:0000256" key="16">
    <source>
        <dbReference type="SAM" id="Phobius"/>
    </source>
</evidence>
<evidence type="ECO:0000256" key="15">
    <source>
        <dbReference type="SAM" id="MobiDB-lite"/>
    </source>
</evidence>
<keyword evidence="12 14" id="KW-1015">Disulfide bond</keyword>
<gene>
    <name evidence="19" type="ORF">SKAU_G00366000</name>
</gene>
<dbReference type="GO" id="GO:0005154">
    <property type="term" value="F:epidermal growth factor receptor binding"/>
    <property type="evidence" value="ECO:0007669"/>
    <property type="project" value="TreeGrafter"/>
</dbReference>
<evidence type="ECO:0000313" key="20">
    <source>
        <dbReference type="Proteomes" id="UP001152622"/>
    </source>
</evidence>
<keyword evidence="20" id="KW-1185">Reference proteome</keyword>
<keyword evidence="4" id="KW-0964">Secreted</keyword>
<evidence type="ECO:0000256" key="3">
    <source>
        <dbReference type="ARBA" id="ARBA00022475"/>
    </source>
</evidence>
<feature type="signal peptide" evidence="17">
    <location>
        <begin position="1"/>
        <end position="22"/>
    </location>
</feature>
<accession>A0A9Q1IFE4</accession>
<sequence>MKIFTVLTVLLHTFAVSRLVSSASIDRQESAKPAQTAVINLFEPLPESTNAGDTGDVQDDSVDEYYEEYEEDEGYLSGDYGIEVPRVAFSSRPNDPSAVLSSERSGGKRRRGKGRKRGKGKGQGRKRNPCLRRKYKDFCIHGTCMHLKDMNTTSCICHPNYSGERCHLFSLLVTKDEGNYSRTTALAIVAVVLSSLCLTVIAILLAIRYHKRGAYEVENEEKARRRKFYLKKKKEKGNAGKNGESGRMTAFSHGQTDGQEVELWGLNKVFAGSVMTGPETGVRLCVAYRPTSQKQDGLSGSRVG</sequence>
<comment type="subcellular location">
    <subcellularLocation>
        <location evidence="2">Cell membrane</location>
        <topology evidence="2">Single-pass type I membrane protein</topology>
    </subcellularLocation>
    <subcellularLocation>
        <location evidence="1">Secreted</location>
        <location evidence="1">Extracellular space</location>
    </subcellularLocation>
</comment>
<dbReference type="GO" id="GO:0008083">
    <property type="term" value="F:growth factor activity"/>
    <property type="evidence" value="ECO:0007669"/>
    <property type="project" value="UniProtKB-KW"/>
</dbReference>
<dbReference type="GO" id="GO:0005615">
    <property type="term" value="C:extracellular space"/>
    <property type="evidence" value="ECO:0007669"/>
    <property type="project" value="TreeGrafter"/>
</dbReference>
<dbReference type="Gene3D" id="2.10.25.10">
    <property type="entry name" value="Laminin"/>
    <property type="match status" value="1"/>
</dbReference>
<evidence type="ECO:0000256" key="12">
    <source>
        <dbReference type="ARBA" id="ARBA00023157"/>
    </source>
</evidence>
<keyword evidence="3" id="KW-1003">Cell membrane</keyword>
<dbReference type="FunFam" id="2.10.25.10:FF:000158">
    <property type="entry name" value="proheparin-binding EGF-like growth factor"/>
    <property type="match status" value="1"/>
</dbReference>
<dbReference type="AlphaFoldDB" id="A0A9Q1IFE4"/>
<dbReference type="SUPFAM" id="SSF57196">
    <property type="entry name" value="EGF/Laminin"/>
    <property type="match status" value="1"/>
</dbReference>
<name>A0A9Q1IFE4_SYNKA</name>
<dbReference type="GO" id="GO:0007173">
    <property type="term" value="P:epidermal growth factor receptor signaling pathway"/>
    <property type="evidence" value="ECO:0007669"/>
    <property type="project" value="TreeGrafter"/>
</dbReference>
<reference evidence="19" key="1">
    <citation type="journal article" date="2023" name="Science">
        <title>Genome structures resolve the early diversification of teleost fishes.</title>
        <authorList>
            <person name="Parey E."/>
            <person name="Louis A."/>
            <person name="Montfort J."/>
            <person name="Bouchez O."/>
            <person name="Roques C."/>
            <person name="Iampietro C."/>
            <person name="Lluch J."/>
            <person name="Castinel A."/>
            <person name="Donnadieu C."/>
            <person name="Desvignes T."/>
            <person name="Floi Bucao C."/>
            <person name="Jouanno E."/>
            <person name="Wen M."/>
            <person name="Mejri S."/>
            <person name="Dirks R."/>
            <person name="Jansen H."/>
            <person name="Henkel C."/>
            <person name="Chen W.J."/>
            <person name="Zahm M."/>
            <person name="Cabau C."/>
            <person name="Klopp C."/>
            <person name="Thompson A.W."/>
            <person name="Robinson-Rechavi M."/>
            <person name="Braasch I."/>
            <person name="Lecointre G."/>
            <person name="Bobe J."/>
            <person name="Postlethwait J.H."/>
            <person name="Berthelot C."/>
            <person name="Roest Crollius H."/>
            <person name="Guiguen Y."/>
        </authorList>
    </citation>
    <scope>NUCLEOTIDE SEQUENCE</scope>
    <source>
        <strain evidence="19">WJC10195</strain>
    </source>
</reference>
<dbReference type="PANTHER" id="PTHR10740">
    <property type="entry name" value="TRANSFORMING GROWTH FACTOR ALPHA"/>
    <property type="match status" value="1"/>
</dbReference>
<evidence type="ECO:0000259" key="18">
    <source>
        <dbReference type="PROSITE" id="PS50026"/>
    </source>
</evidence>
<evidence type="ECO:0000256" key="14">
    <source>
        <dbReference type="PROSITE-ProRule" id="PRU00076"/>
    </source>
</evidence>
<dbReference type="OrthoDB" id="8780145at2759"/>
<dbReference type="InterPro" id="IPR000742">
    <property type="entry name" value="EGF"/>
</dbReference>
<dbReference type="PROSITE" id="PS50026">
    <property type="entry name" value="EGF_3"/>
    <property type="match status" value="1"/>
</dbReference>
<keyword evidence="11 16" id="KW-0472">Membrane</keyword>
<comment type="caution">
    <text evidence="19">The sequence shown here is derived from an EMBL/GenBank/DDBJ whole genome shotgun (WGS) entry which is preliminary data.</text>
</comment>
<evidence type="ECO:0000256" key="17">
    <source>
        <dbReference type="SAM" id="SignalP"/>
    </source>
</evidence>
<dbReference type="PANTHER" id="PTHR10740:SF4">
    <property type="entry name" value="PROHEPARIN-BINDING EGF-LIKE GROWTH FACTOR"/>
    <property type="match status" value="1"/>
</dbReference>
<feature type="chain" id="PRO_5040208839" description="Proheparin-binding EGF-like growth factor" evidence="17">
    <location>
        <begin position="23"/>
        <end position="304"/>
    </location>
</feature>
<dbReference type="PROSITE" id="PS00022">
    <property type="entry name" value="EGF_1"/>
    <property type="match status" value="1"/>
</dbReference>
<evidence type="ECO:0000313" key="19">
    <source>
        <dbReference type="EMBL" id="KAJ8337634.1"/>
    </source>
</evidence>
<feature type="compositionally biased region" description="Polar residues" evidence="15">
    <location>
        <begin position="91"/>
        <end position="103"/>
    </location>
</feature>
<evidence type="ECO:0000256" key="10">
    <source>
        <dbReference type="ARBA" id="ARBA00023030"/>
    </source>
</evidence>
<organism evidence="19 20">
    <name type="scientific">Synaphobranchus kaupii</name>
    <name type="common">Kaup's arrowtooth eel</name>
    <dbReference type="NCBI Taxonomy" id="118154"/>
    <lineage>
        <taxon>Eukaryota</taxon>
        <taxon>Metazoa</taxon>
        <taxon>Chordata</taxon>
        <taxon>Craniata</taxon>
        <taxon>Vertebrata</taxon>
        <taxon>Euteleostomi</taxon>
        <taxon>Actinopterygii</taxon>
        <taxon>Neopterygii</taxon>
        <taxon>Teleostei</taxon>
        <taxon>Anguilliformes</taxon>
        <taxon>Synaphobranchidae</taxon>
        <taxon>Synaphobranchus</taxon>
    </lineage>
</organism>
<keyword evidence="10" id="KW-0339">Growth factor</keyword>
<keyword evidence="6" id="KW-0358">Heparin-binding</keyword>
<dbReference type="EMBL" id="JAINUF010000018">
    <property type="protein sequence ID" value="KAJ8337634.1"/>
    <property type="molecule type" value="Genomic_DNA"/>
</dbReference>
<evidence type="ECO:0000256" key="5">
    <source>
        <dbReference type="ARBA" id="ARBA00022536"/>
    </source>
</evidence>
<feature type="region of interest" description="Disordered" evidence="15">
    <location>
        <begin position="88"/>
        <end position="128"/>
    </location>
</feature>
<dbReference type="GO" id="GO:0008284">
    <property type="term" value="P:positive regulation of cell population proliferation"/>
    <property type="evidence" value="ECO:0007669"/>
    <property type="project" value="TreeGrafter"/>
</dbReference>
<dbReference type="GO" id="GO:0008201">
    <property type="term" value="F:heparin binding"/>
    <property type="evidence" value="ECO:0007669"/>
    <property type="project" value="UniProtKB-KW"/>
</dbReference>
<proteinExistence type="predicted"/>
<evidence type="ECO:0000256" key="8">
    <source>
        <dbReference type="ARBA" id="ARBA00022729"/>
    </source>
</evidence>
<feature type="compositionally biased region" description="Basic residues" evidence="15">
    <location>
        <begin position="107"/>
        <end position="128"/>
    </location>
</feature>
<feature type="disulfide bond" evidence="14">
    <location>
        <begin position="157"/>
        <end position="166"/>
    </location>
</feature>
<evidence type="ECO:0000256" key="13">
    <source>
        <dbReference type="ARBA" id="ARBA00040098"/>
    </source>
</evidence>
<keyword evidence="5 14" id="KW-0245">EGF-like domain</keyword>
<evidence type="ECO:0000256" key="4">
    <source>
        <dbReference type="ARBA" id="ARBA00022525"/>
    </source>
</evidence>
<dbReference type="GO" id="GO:0005886">
    <property type="term" value="C:plasma membrane"/>
    <property type="evidence" value="ECO:0007669"/>
    <property type="project" value="UniProtKB-SubCell"/>
</dbReference>
<dbReference type="Proteomes" id="UP001152622">
    <property type="component" value="Chromosome 18"/>
</dbReference>